<evidence type="ECO:0000313" key="2">
    <source>
        <dbReference type="EMBL" id="NCI48403.1"/>
    </source>
</evidence>
<feature type="domain" description="Gamma-glutamylcyclotransferase AIG2-like" evidence="1">
    <location>
        <begin position="8"/>
        <end position="131"/>
    </location>
</feature>
<name>A0ABW9ZQT2_9BACT</name>
<dbReference type="Pfam" id="PF06094">
    <property type="entry name" value="GGACT"/>
    <property type="match status" value="1"/>
</dbReference>
<evidence type="ECO:0000259" key="1">
    <source>
        <dbReference type="Pfam" id="PF06094"/>
    </source>
</evidence>
<dbReference type="RefSeq" id="WP_161816732.1">
    <property type="nucleotide sequence ID" value="NZ_JAACJS010000002.1"/>
</dbReference>
<gene>
    <name evidence="2" type="ORF">GWC95_00620</name>
</gene>
<organism evidence="2 3">
    <name type="scientific">Sediminibacterium roseum</name>
    <dbReference type="NCBI Taxonomy" id="1978412"/>
    <lineage>
        <taxon>Bacteria</taxon>
        <taxon>Pseudomonadati</taxon>
        <taxon>Bacteroidota</taxon>
        <taxon>Chitinophagia</taxon>
        <taxon>Chitinophagales</taxon>
        <taxon>Chitinophagaceae</taxon>
        <taxon>Sediminibacterium</taxon>
    </lineage>
</organism>
<dbReference type="EMBL" id="JAACJS010000002">
    <property type="protein sequence ID" value="NCI48403.1"/>
    <property type="molecule type" value="Genomic_DNA"/>
</dbReference>
<reference evidence="2 3" key="1">
    <citation type="submission" date="2020-01" db="EMBL/GenBank/DDBJ databases">
        <title>Genome analysis.</title>
        <authorList>
            <person name="Wu S."/>
            <person name="Wang G."/>
        </authorList>
    </citation>
    <scope>NUCLEOTIDE SEQUENCE [LARGE SCALE GENOMIC DNA]</scope>
    <source>
        <strain evidence="2 3">SYL130</strain>
    </source>
</reference>
<dbReference type="InterPro" id="IPR009288">
    <property type="entry name" value="AIG2-like_dom"/>
</dbReference>
<dbReference type="InterPro" id="IPR036568">
    <property type="entry name" value="GGCT-like_sf"/>
</dbReference>
<keyword evidence="3" id="KW-1185">Reference proteome</keyword>
<dbReference type="Proteomes" id="UP000753802">
    <property type="component" value="Unassembled WGS sequence"/>
</dbReference>
<dbReference type="SUPFAM" id="SSF110857">
    <property type="entry name" value="Gamma-glutamyl cyclotransferase-like"/>
    <property type="match status" value="1"/>
</dbReference>
<dbReference type="Gene3D" id="3.10.490.10">
    <property type="entry name" value="Gamma-glutamyl cyclotransferase-like"/>
    <property type="match status" value="1"/>
</dbReference>
<proteinExistence type="predicted"/>
<protein>
    <submittedName>
        <fullName evidence="2">Gamma-glutamylcyclotransferase</fullName>
    </submittedName>
</protein>
<dbReference type="CDD" id="cd06661">
    <property type="entry name" value="GGCT_like"/>
    <property type="match status" value="1"/>
</dbReference>
<evidence type="ECO:0000313" key="3">
    <source>
        <dbReference type="Proteomes" id="UP000753802"/>
    </source>
</evidence>
<dbReference type="InterPro" id="IPR013024">
    <property type="entry name" value="GGCT-like"/>
</dbReference>
<sequence length="144" mass="16399">MEQSNQQLFVYGSLRSGFQHPAYAYISKHFSLVGDGKVKGLLYDMGTYPAAVPAQDERFIVGELYRINNPDELSWAIAQLDDYEGLNTEQGETALYRREKVNVYLDDRETSAWIYWFNGTVEGKEVIASGDILLYMQQKNSGHS</sequence>
<accession>A0ABW9ZQT2</accession>
<comment type="caution">
    <text evidence="2">The sequence shown here is derived from an EMBL/GenBank/DDBJ whole genome shotgun (WGS) entry which is preliminary data.</text>
</comment>